<dbReference type="OrthoDB" id="8451465at2"/>
<name>A0A318T1P1_9HYPH</name>
<dbReference type="RefSeq" id="WP_110751964.1">
    <property type="nucleotide sequence ID" value="NZ_QJTF01000011.1"/>
</dbReference>
<organism evidence="2 3">
    <name type="scientific">Phyllobacterium leguminum</name>
    <dbReference type="NCBI Taxonomy" id="314237"/>
    <lineage>
        <taxon>Bacteria</taxon>
        <taxon>Pseudomonadati</taxon>
        <taxon>Pseudomonadota</taxon>
        <taxon>Alphaproteobacteria</taxon>
        <taxon>Hyphomicrobiales</taxon>
        <taxon>Phyllobacteriaceae</taxon>
        <taxon>Phyllobacterium</taxon>
    </lineage>
</organism>
<keyword evidence="1" id="KW-0812">Transmembrane</keyword>
<feature type="transmembrane region" description="Helical" evidence="1">
    <location>
        <begin position="40"/>
        <end position="59"/>
    </location>
</feature>
<accession>A0A318T1P1</accession>
<sequence>MQDPKTRNAAIAAAIIVLGFGALWLLMPRIMLWIGAESPAWAGVFAVLFVLAFFGVFWLRARYQQRRDQSSNR</sequence>
<proteinExistence type="predicted"/>
<keyword evidence="3" id="KW-1185">Reference proteome</keyword>
<protein>
    <submittedName>
        <fullName evidence="2">Uncharacterized protein</fullName>
    </submittedName>
</protein>
<feature type="transmembrane region" description="Helical" evidence="1">
    <location>
        <begin position="12"/>
        <end position="34"/>
    </location>
</feature>
<dbReference type="AlphaFoldDB" id="A0A318T1P1"/>
<comment type="caution">
    <text evidence="2">The sequence shown here is derived from an EMBL/GenBank/DDBJ whole genome shotgun (WGS) entry which is preliminary data.</text>
</comment>
<dbReference type="EMBL" id="QJTF01000011">
    <property type="protein sequence ID" value="PYE87748.1"/>
    <property type="molecule type" value="Genomic_DNA"/>
</dbReference>
<keyword evidence="1" id="KW-1133">Transmembrane helix</keyword>
<evidence type="ECO:0000313" key="2">
    <source>
        <dbReference type="EMBL" id="PYE87748.1"/>
    </source>
</evidence>
<reference evidence="2 3" key="1">
    <citation type="submission" date="2018-06" db="EMBL/GenBank/DDBJ databases">
        <title>Genomic Encyclopedia of Type Strains, Phase III (KMG-III): the genomes of soil and plant-associated and newly described type strains.</title>
        <authorList>
            <person name="Whitman W."/>
        </authorList>
    </citation>
    <scope>NUCLEOTIDE SEQUENCE [LARGE SCALE GENOMIC DNA]</scope>
    <source>
        <strain evidence="2 3">ORS 1419</strain>
    </source>
</reference>
<keyword evidence="1" id="KW-0472">Membrane</keyword>
<evidence type="ECO:0000256" key="1">
    <source>
        <dbReference type="SAM" id="Phobius"/>
    </source>
</evidence>
<evidence type="ECO:0000313" key="3">
    <source>
        <dbReference type="Proteomes" id="UP000247454"/>
    </source>
</evidence>
<dbReference type="Proteomes" id="UP000247454">
    <property type="component" value="Unassembled WGS sequence"/>
</dbReference>
<gene>
    <name evidence="2" type="ORF">C7477_11196</name>
</gene>